<dbReference type="PANTHER" id="PTHR34002">
    <property type="entry name" value="BLR1656 PROTEIN"/>
    <property type="match status" value="1"/>
</dbReference>
<proteinExistence type="inferred from homology"/>
<dbReference type="EMBL" id="CANTFM010001545">
    <property type="protein sequence ID" value="CAI5740851.1"/>
    <property type="molecule type" value="Genomic_DNA"/>
</dbReference>
<dbReference type="GO" id="GO:0008810">
    <property type="term" value="F:cellulase activity"/>
    <property type="evidence" value="ECO:0007669"/>
    <property type="project" value="InterPro"/>
</dbReference>
<gene>
    <name evidence="4" type="ORF">PDE001_LOCUS7628</name>
</gene>
<name>A0AAV0UV80_9STRA</name>
<dbReference type="Gene3D" id="2.60.120.180">
    <property type="match status" value="1"/>
</dbReference>
<dbReference type="InterPro" id="IPR002594">
    <property type="entry name" value="GH12"/>
</dbReference>
<comment type="caution">
    <text evidence="4">The sequence shown here is derived from an EMBL/GenBank/DDBJ whole genome shotgun (WGS) entry which is preliminary data.</text>
</comment>
<dbReference type="PANTHER" id="PTHR34002:SF9">
    <property type="entry name" value="XYLOGLUCAN-SPECIFIC ENDO-BETA-1,4-GLUCANASE A"/>
    <property type="match status" value="1"/>
</dbReference>
<accession>A0AAV0UV80</accession>
<dbReference type="InterPro" id="IPR013319">
    <property type="entry name" value="GH11/12"/>
</dbReference>
<evidence type="ECO:0000313" key="4">
    <source>
        <dbReference type="EMBL" id="CAI5740851.1"/>
    </source>
</evidence>
<dbReference type="InterPro" id="IPR013320">
    <property type="entry name" value="ConA-like_dom_sf"/>
</dbReference>
<dbReference type="Pfam" id="PF01670">
    <property type="entry name" value="Glyco_hydro_12"/>
    <property type="match status" value="1"/>
</dbReference>
<dbReference type="Proteomes" id="UP001162029">
    <property type="component" value="Unassembled WGS sequence"/>
</dbReference>
<evidence type="ECO:0000256" key="1">
    <source>
        <dbReference type="ARBA" id="ARBA00005519"/>
    </source>
</evidence>
<dbReference type="GO" id="GO:0000272">
    <property type="term" value="P:polysaccharide catabolic process"/>
    <property type="evidence" value="ECO:0007669"/>
    <property type="project" value="UniProtKB-KW"/>
</dbReference>
<evidence type="ECO:0000313" key="5">
    <source>
        <dbReference type="Proteomes" id="UP001162029"/>
    </source>
</evidence>
<keyword evidence="3" id="KW-0732">Signal</keyword>
<organism evidence="4 5">
    <name type="scientific">Peronospora destructor</name>
    <dbReference type="NCBI Taxonomy" id="86335"/>
    <lineage>
        <taxon>Eukaryota</taxon>
        <taxon>Sar</taxon>
        <taxon>Stramenopiles</taxon>
        <taxon>Oomycota</taxon>
        <taxon>Peronosporomycetes</taxon>
        <taxon>Peronosporales</taxon>
        <taxon>Peronosporaceae</taxon>
        <taxon>Peronospora</taxon>
    </lineage>
</organism>
<keyword evidence="2" id="KW-0624">Polysaccharide degradation</keyword>
<reference evidence="4" key="1">
    <citation type="submission" date="2022-12" db="EMBL/GenBank/DDBJ databases">
        <authorList>
            <person name="Webb A."/>
        </authorList>
    </citation>
    <scope>NUCLEOTIDE SEQUENCE</scope>
    <source>
        <strain evidence="4">Pd1</strain>
    </source>
</reference>
<feature type="signal peptide" evidence="3">
    <location>
        <begin position="1"/>
        <end position="19"/>
    </location>
</feature>
<dbReference type="AlphaFoldDB" id="A0AAV0UV80"/>
<keyword evidence="2" id="KW-0378">Hydrolase</keyword>
<keyword evidence="2" id="KW-0119">Carbohydrate metabolism</keyword>
<protein>
    <submittedName>
        <fullName evidence="4">Uncharacterized protein</fullName>
    </submittedName>
</protein>
<comment type="similarity">
    <text evidence="1 2">Belongs to the glycosyl hydrolase 12 (cellulase H) family.</text>
</comment>
<keyword evidence="2" id="KW-0326">Glycosidase</keyword>
<evidence type="ECO:0000256" key="3">
    <source>
        <dbReference type="SAM" id="SignalP"/>
    </source>
</evidence>
<sequence>MKVLLCAALTAAAMLSTSADPCDNFSTAVSQSGKYIIYNNMWNHQNAGSNCKQCTHLTGEVGGFVSWSTTWTYQYNASTHLQVKSFANAALKMNPVLLSKVKEINSCMDYTVKNTKSDTVANVAYDLFTTSTPGGKKENEIMIWLAAIGGALPIGATKDQKLITVAIAGYQWHYYVGKNGDMNVYSFVATEQVSDFNGNLMEFINYTNLKTNQYLFKVECGTEPFVGVSVTLEVSHYSAAIVTA</sequence>
<dbReference type="SUPFAM" id="SSF49899">
    <property type="entry name" value="Concanavalin A-like lectins/glucanases"/>
    <property type="match status" value="1"/>
</dbReference>
<evidence type="ECO:0000256" key="2">
    <source>
        <dbReference type="RuleBase" id="RU361163"/>
    </source>
</evidence>
<keyword evidence="5" id="KW-1185">Reference proteome</keyword>
<feature type="chain" id="PRO_5043785076" evidence="3">
    <location>
        <begin position="20"/>
        <end position="244"/>
    </location>
</feature>